<gene>
    <name evidence="2" type="ORF">ASV53_24340</name>
</gene>
<keyword evidence="3" id="KW-1185">Reference proteome</keyword>
<evidence type="ECO:0000313" key="3">
    <source>
        <dbReference type="Proteomes" id="UP000215999"/>
    </source>
</evidence>
<evidence type="ECO:0000313" key="2">
    <source>
        <dbReference type="EMBL" id="OZS41327.1"/>
    </source>
</evidence>
<name>A0ABX4FR57_9GAMM</name>
<sequence length="85" mass="9455">MLIFLLPSVIIKSAVTFFSDKLFSMKKESSLARSLFILVIFSLSTNAILIWNFSVNGALAGLYLSLFGQLIITYLLVRRSGKHVA</sequence>
<keyword evidence="1" id="KW-0472">Membrane</keyword>
<evidence type="ECO:0008006" key="4">
    <source>
        <dbReference type="Google" id="ProtNLM"/>
    </source>
</evidence>
<feature type="transmembrane region" description="Helical" evidence="1">
    <location>
        <begin position="57"/>
        <end position="77"/>
    </location>
</feature>
<dbReference type="Proteomes" id="UP000215999">
    <property type="component" value="Unassembled WGS sequence"/>
</dbReference>
<keyword evidence="1" id="KW-0812">Transmembrane</keyword>
<reference evidence="2 3" key="1">
    <citation type="journal article" date="2016" name="Antonie Van Leeuwenhoek">
        <title>Photobacterium sanguinicancri sp. nov. isolated from marine animals.</title>
        <authorList>
            <person name="Gomez-Gil B."/>
            <person name="Roque A."/>
            <person name="Rotllant G."/>
            <person name="Romalde J.L."/>
            <person name="Doce A."/>
            <person name="Eggermont M."/>
            <person name="Defoirdt T."/>
        </authorList>
    </citation>
    <scope>NUCLEOTIDE SEQUENCE [LARGE SCALE GENOMIC DNA]</scope>
    <source>
        <strain evidence="2 3">CAIM 1827</strain>
    </source>
</reference>
<comment type="caution">
    <text evidence="2">The sequence shown here is derived from an EMBL/GenBank/DDBJ whole genome shotgun (WGS) entry which is preliminary data.</text>
</comment>
<evidence type="ECO:0000256" key="1">
    <source>
        <dbReference type="SAM" id="Phobius"/>
    </source>
</evidence>
<feature type="transmembrane region" description="Helical" evidence="1">
    <location>
        <begin position="31"/>
        <end position="51"/>
    </location>
</feature>
<accession>A0ABX4FR57</accession>
<protein>
    <recommendedName>
        <fullName evidence="4">Polysaccharide biosynthesis protein C-terminal domain-containing protein</fullName>
    </recommendedName>
</protein>
<organism evidence="2 3">
    <name type="scientific">Photobacterium sanguinicancri</name>
    <dbReference type="NCBI Taxonomy" id="875932"/>
    <lineage>
        <taxon>Bacteria</taxon>
        <taxon>Pseudomonadati</taxon>
        <taxon>Pseudomonadota</taxon>
        <taxon>Gammaproteobacteria</taxon>
        <taxon>Vibrionales</taxon>
        <taxon>Vibrionaceae</taxon>
        <taxon>Photobacterium</taxon>
    </lineage>
</organism>
<proteinExistence type="predicted"/>
<dbReference type="EMBL" id="NOIF01000413">
    <property type="protein sequence ID" value="OZS41327.1"/>
    <property type="molecule type" value="Genomic_DNA"/>
</dbReference>
<keyword evidence="1" id="KW-1133">Transmembrane helix</keyword>